<dbReference type="PROSITE" id="PS01249">
    <property type="entry name" value="HYPA"/>
    <property type="match status" value="1"/>
</dbReference>
<comment type="function">
    <text evidence="5">Involved in the maturation of [NiFe] hydrogenases. Required for nickel insertion into the metal center of the hydrogenase.</text>
</comment>
<proteinExistence type="inferred from homology"/>
<dbReference type="PANTHER" id="PTHR34535">
    <property type="entry name" value="HYDROGENASE MATURATION FACTOR HYPA"/>
    <property type="match status" value="1"/>
</dbReference>
<sequence>MHEMGIAMQIIEIATASLPAGMENVKIERVNLKIGKLSAVVPESLRFCFEIAAQDTPLGDAKLQIEEVPVIVKCNDCHTQHVINEAVFRCRKCNSGSVDIISGRELDIDSIEIADEDAQDADNIV</sequence>
<dbReference type="AlphaFoldDB" id="A0A8J6NWP9"/>
<accession>A0A8J6NWP9</accession>
<dbReference type="InterPro" id="IPR036280">
    <property type="entry name" value="Multihaem_cyt_sf"/>
</dbReference>
<dbReference type="HAMAP" id="MF_00213">
    <property type="entry name" value="HypA_HybF"/>
    <property type="match status" value="1"/>
</dbReference>
<dbReference type="InterPro" id="IPR020538">
    <property type="entry name" value="Hydgase_Ni_incorp_HypA/HybF_CS"/>
</dbReference>
<evidence type="ECO:0000256" key="2">
    <source>
        <dbReference type="ARBA" id="ARBA00022596"/>
    </source>
</evidence>
<dbReference type="GO" id="GO:0016151">
    <property type="term" value="F:nickel cation binding"/>
    <property type="evidence" value="ECO:0007669"/>
    <property type="project" value="UniProtKB-UniRule"/>
</dbReference>
<comment type="caution">
    <text evidence="6">The sequence shown here is derived from an EMBL/GenBank/DDBJ whole genome shotgun (WGS) entry which is preliminary data.</text>
</comment>
<evidence type="ECO:0000313" key="6">
    <source>
        <dbReference type="EMBL" id="MBC8361576.1"/>
    </source>
</evidence>
<dbReference type="GO" id="GO:0051604">
    <property type="term" value="P:protein maturation"/>
    <property type="evidence" value="ECO:0007669"/>
    <property type="project" value="InterPro"/>
</dbReference>
<feature type="binding site" evidence="5">
    <location>
        <position position="74"/>
    </location>
    <ligand>
        <name>Zn(2+)</name>
        <dbReference type="ChEBI" id="CHEBI:29105"/>
    </ligand>
</feature>
<evidence type="ECO:0000256" key="5">
    <source>
        <dbReference type="HAMAP-Rule" id="MF_00213"/>
    </source>
</evidence>
<dbReference type="Pfam" id="PF01155">
    <property type="entry name" value="HypA"/>
    <property type="match status" value="1"/>
</dbReference>
<comment type="similarity">
    <text evidence="1 5">Belongs to the HypA/HybF family.</text>
</comment>
<protein>
    <recommendedName>
        <fullName evidence="5">Hydrogenase maturation factor HypA</fullName>
    </recommendedName>
</protein>
<dbReference type="Proteomes" id="UP000603434">
    <property type="component" value="Unassembled WGS sequence"/>
</dbReference>
<feature type="binding site" evidence="5">
    <location>
        <position position="2"/>
    </location>
    <ligand>
        <name>Ni(2+)</name>
        <dbReference type="ChEBI" id="CHEBI:49786"/>
    </ligand>
</feature>
<dbReference type="SUPFAM" id="SSF48695">
    <property type="entry name" value="Multiheme cytochromes"/>
    <property type="match status" value="1"/>
</dbReference>
<keyword evidence="4 5" id="KW-0862">Zinc</keyword>
<feature type="binding site" evidence="5">
    <location>
        <position position="93"/>
    </location>
    <ligand>
        <name>Zn(2+)</name>
        <dbReference type="ChEBI" id="CHEBI:29105"/>
    </ligand>
</feature>
<evidence type="ECO:0000256" key="4">
    <source>
        <dbReference type="ARBA" id="ARBA00022833"/>
    </source>
</evidence>
<dbReference type="EMBL" id="JACNJH010000138">
    <property type="protein sequence ID" value="MBC8361576.1"/>
    <property type="molecule type" value="Genomic_DNA"/>
</dbReference>
<gene>
    <name evidence="5 6" type="primary">hypA</name>
    <name evidence="6" type="ORF">H8E23_09275</name>
</gene>
<dbReference type="NCBIfam" id="TIGR00100">
    <property type="entry name" value="hypA"/>
    <property type="match status" value="1"/>
</dbReference>
<evidence type="ECO:0000313" key="7">
    <source>
        <dbReference type="Proteomes" id="UP000603434"/>
    </source>
</evidence>
<evidence type="ECO:0000256" key="3">
    <source>
        <dbReference type="ARBA" id="ARBA00022723"/>
    </source>
</evidence>
<dbReference type="InterPro" id="IPR000688">
    <property type="entry name" value="HypA/HybF"/>
</dbReference>
<evidence type="ECO:0000256" key="1">
    <source>
        <dbReference type="ARBA" id="ARBA00010748"/>
    </source>
</evidence>
<keyword evidence="3 5" id="KW-0479">Metal-binding</keyword>
<keyword evidence="2 5" id="KW-0533">Nickel</keyword>
<dbReference type="PIRSF" id="PIRSF004761">
    <property type="entry name" value="Hydrgn_mat_HypA"/>
    <property type="match status" value="1"/>
</dbReference>
<name>A0A8J6NWP9_9BACT</name>
<feature type="binding site" evidence="5">
    <location>
        <position position="90"/>
    </location>
    <ligand>
        <name>Zn(2+)</name>
        <dbReference type="ChEBI" id="CHEBI:29105"/>
    </ligand>
</feature>
<organism evidence="6 7">
    <name type="scientific">Candidatus Desulfatibia profunda</name>
    <dbReference type="NCBI Taxonomy" id="2841695"/>
    <lineage>
        <taxon>Bacteria</taxon>
        <taxon>Pseudomonadati</taxon>
        <taxon>Thermodesulfobacteriota</taxon>
        <taxon>Desulfobacteria</taxon>
        <taxon>Desulfobacterales</taxon>
        <taxon>Desulfobacterales incertae sedis</taxon>
        <taxon>Candidatus Desulfatibia</taxon>
    </lineage>
</organism>
<dbReference type="Gene3D" id="3.30.2320.80">
    <property type="match status" value="1"/>
</dbReference>
<feature type="binding site" evidence="5">
    <location>
        <position position="77"/>
    </location>
    <ligand>
        <name>Zn(2+)</name>
        <dbReference type="ChEBI" id="CHEBI:29105"/>
    </ligand>
</feature>
<dbReference type="GO" id="GO:0008270">
    <property type="term" value="F:zinc ion binding"/>
    <property type="evidence" value="ECO:0007669"/>
    <property type="project" value="UniProtKB-UniRule"/>
</dbReference>
<reference evidence="6 7" key="1">
    <citation type="submission" date="2020-08" db="EMBL/GenBank/DDBJ databases">
        <title>Bridging the membrane lipid divide: bacteria of the FCB group superphylum have the potential to synthesize archaeal ether lipids.</title>
        <authorList>
            <person name="Villanueva L."/>
            <person name="Von Meijenfeldt F.A.B."/>
            <person name="Westbye A.B."/>
            <person name="Yadav S."/>
            <person name="Hopmans E.C."/>
            <person name="Dutilh B.E."/>
            <person name="Sinninghe Damste J.S."/>
        </authorList>
    </citation>
    <scope>NUCLEOTIDE SEQUENCE [LARGE SCALE GENOMIC DNA]</scope>
    <source>
        <strain evidence="6">NIOZ-UU30</strain>
    </source>
</reference>
<dbReference type="PANTHER" id="PTHR34535:SF3">
    <property type="entry name" value="HYDROGENASE MATURATION FACTOR HYPA"/>
    <property type="match status" value="1"/>
</dbReference>